<accession>A0ABR2UEF7</accession>
<dbReference type="EMBL" id="JARVKF010000450">
    <property type="protein sequence ID" value="KAK9412721.1"/>
    <property type="molecule type" value="Genomic_DNA"/>
</dbReference>
<name>A0ABR2UEF7_9PEZI</name>
<feature type="region of interest" description="Disordered" evidence="1">
    <location>
        <begin position="1"/>
        <end position="62"/>
    </location>
</feature>
<keyword evidence="3" id="KW-1185">Reference proteome</keyword>
<organism evidence="2 3">
    <name type="scientific">Seiridium unicorne</name>
    <dbReference type="NCBI Taxonomy" id="138068"/>
    <lineage>
        <taxon>Eukaryota</taxon>
        <taxon>Fungi</taxon>
        <taxon>Dikarya</taxon>
        <taxon>Ascomycota</taxon>
        <taxon>Pezizomycotina</taxon>
        <taxon>Sordariomycetes</taxon>
        <taxon>Xylariomycetidae</taxon>
        <taxon>Amphisphaeriales</taxon>
        <taxon>Sporocadaceae</taxon>
        <taxon>Seiridium</taxon>
    </lineage>
</organism>
<dbReference type="InterPro" id="IPR035979">
    <property type="entry name" value="RBD_domain_sf"/>
</dbReference>
<evidence type="ECO:0000256" key="1">
    <source>
        <dbReference type="SAM" id="MobiDB-lite"/>
    </source>
</evidence>
<evidence type="ECO:0000313" key="3">
    <source>
        <dbReference type="Proteomes" id="UP001408356"/>
    </source>
</evidence>
<evidence type="ECO:0008006" key="4">
    <source>
        <dbReference type="Google" id="ProtNLM"/>
    </source>
</evidence>
<protein>
    <recommendedName>
        <fullName evidence="4">RRM Nup35-type domain-containing protein</fullName>
    </recommendedName>
</protein>
<feature type="compositionally biased region" description="Polar residues" evidence="1">
    <location>
        <begin position="1"/>
        <end position="27"/>
    </location>
</feature>
<reference evidence="2 3" key="1">
    <citation type="journal article" date="2024" name="J. Plant Pathol.">
        <title>Sequence and assembly of the genome of Seiridium unicorne, isolate CBS 538.82, causal agent of cypress canker disease.</title>
        <authorList>
            <person name="Scali E."/>
            <person name="Rocca G.D."/>
            <person name="Danti R."/>
            <person name="Garbelotto M."/>
            <person name="Barberini S."/>
            <person name="Baroncelli R."/>
            <person name="Emiliani G."/>
        </authorList>
    </citation>
    <scope>NUCLEOTIDE SEQUENCE [LARGE SCALE GENOMIC DNA]</scope>
    <source>
        <strain evidence="2 3">BM-138-508</strain>
    </source>
</reference>
<dbReference type="SUPFAM" id="SSF54928">
    <property type="entry name" value="RNA-binding domain, RBD"/>
    <property type="match status" value="1"/>
</dbReference>
<feature type="compositionally biased region" description="Basic and acidic residues" evidence="1">
    <location>
        <begin position="48"/>
        <end position="58"/>
    </location>
</feature>
<evidence type="ECO:0000313" key="2">
    <source>
        <dbReference type="EMBL" id="KAK9412721.1"/>
    </source>
</evidence>
<gene>
    <name evidence="2" type="ORF">SUNI508_12421</name>
</gene>
<sequence length="180" mass="20373">MSGNEQHQSRQHTGNGRPSQPVAQSEYSPIRGDRSFQPTFQAQGGGRRPYDPNNRSDDIPDSENCDQWILGIPAGVTYQEFLKLICDYGRVWSIHVLRDTGKAGEEYNACAMAFLRGRSGKGIPGDLECHWLFRSWSTHSRQTKPPTHQGPRERTEGLRCIIVHGTRNKANETSLLEYFL</sequence>
<dbReference type="Proteomes" id="UP001408356">
    <property type="component" value="Unassembled WGS sequence"/>
</dbReference>
<comment type="caution">
    <text evidence="2">The sequence shown here is derived from an EMBL/GenBank/DDBJ whole genome shotgun (WGS) entry which is preliminary data.</text>
</comment>
<proteinExistence type="predicted"/>